<dbReference type="AlphaFoldDB" id="A0A1N7KQW4"/>
<dbReference type="STRING" id="373672.SAMN05421785_101672"/>
<feature type="transmembrane region" description="Helical" evidence="1">
    <location>
        <begin position="60"/>
        <end position="78"/>
    </location>
</feature>
<keyword evidence="1" id="KW-1133">Transmembrane helix</keyword>
<keyword evidence="1" id="KW-0812">Transmembrane</keyword>
<proteinExistence type="predicted"/>
<name>A0A1N7KQW4_9FLAO</name>
<accession>A0A1N7KQW4</accession>
<feature type="transmembrane region" description="Helical" evidence="1">
    <location>
        <begin position="183"/>
        <end position="202"/>
    </location>
</feature>
<keyword evidence="1" id="KW-0472">Membrane</keyword>
<dbReference type="OrthoDB" id="573709at2"/>
<sequence>MDDKILKHLEFVQNTINRMSTNSFLIKGWAITLIGIIFGLNKLEGNYLFEYSDYNFPVEIAIIILIILLFWFTNAYFLQQERRYIYIYSKTIEQFNIPNNNLILDMNYKNYITNSNSNLTDQNRKTITKAILSFCIVGILISLLSFESIFFKIIISTILILVSAFVITYFISVKYLCEFWACLVGRTIVSVYGILLILVLLINHSMFNMGMKKNIENEKCICVIKTNK</sequence>
<dbReference type="Proteomes" id="UP000185781">
    <property type="component" value="Unassembled WGS sequence"/>
</dbReference>
<evidence type="ECO:0000256" key="1">
    <source>
        <dbReference type="SAM" id="Phobius"/>
    </source>
</evidence>
<feature type="transmembrane region" description="Helical" evidence="1">
    <location>
        <begin position="150"/>
        <end position="171"/>
    </location>
</feature>
<reference evidence="2 3" key="1">
    <citation type="submission" date="2017-01" db="EMBL/GenBank/DDBJ databases">
        <authorList>
            <person name="Mah S.A."/>
            <person name="Swanson W.J."/>
            <person name="Moy G.W."/>
            <person name="Vacquier V.D."/>
        </authorList>
    </citation>
    <scope>NUCLEOTIDE SEQUENCE [LARGE SCALE GENOMIC DNA]</scope>
    <source>
        <strain evidence="2 3">DSM 18014</strain>
    </source>
</reference>
<dbReference type="RefSeq" id="WP_076390474.1">
    <property type="nucleotide sequence ID" value="NZ_FTOV01000001.1"/>
</dbReference>
<evidence type="ECO:0000313" key="3">
    <source>
        <dbReference type="Proteomes" id="UP000185781"/>
    </source>
</evidence>
<gene>
    <name evidence="2" type="ORF">SAMN05421785_101672</name>
</gene>
<evidence type="ECO:0000313" key="2">
    <source>
        <dbReference type="EMBL" id="SIS63989.1"/>
    </source>
</evidence>
<protein>
    <submittedName>
        <fullName evidence="2">Uncharacterized protein</fullName>
    </submittedName>
</protein>
<dbReference type="EMBL" id="FTOV01000001">
    <property type="protein sequence ID" value="SIS63989.1"/>
    <property type="molecule type" value="Genomic_DNA"/>
</dbReference>
<feature type="transmembrane region" description="Helical" evidence="1">
    <location>
        <begin position="126"/>
        <end position="144"/>
    </location>
</feature>
<feature type="transmembrane region" description="Helical" evidence="1">
    <location>
        <begin position="21"/>
        <end position="40"/>
    </location>
</feature>
<organism evidence="2 3">
    <name type="scientific">Chryseobacterium gambrini</name>
    <dbReference type="NCBI Taxonomy" id="373672"/>
    <lineage>
        <taxon>Bacteria</taxon>
        <taxon>Pseudomonadati</taxon>
        <taxon>Bacteroidota</taxon>
        <taxon>Flavobacteriia</taxon>
        <taxon>Flavobacteriales</taxon>
        <taxon>Weeksellaceae</taxon>
        <taxon>Chryseobacterium group</taxon>
        <taxon>Chryseobacterium</taxon>
    </lineage>
</organism>